<sequence>MPLPWLRDNNSAIEPVAFACNFLPQMLLHLWPSQREVSSPINILGHRDLLLLDSLSNNHREMRKEFEMDPWGKALNWSRIQSHYCYKQYHVKDKGV</sequence>
<proteinExistence type="predicted"/>
<organism evidence="1 2">
    <name type="scientific">Canavalia gladiata</name>
    <name type="common">Sword bean</name>
    <name type="synonym">Dolichos gladiatus</name>
    <dbReference type="NCBI Taxonomy" id="3824"/>
    <lineage>
        <taxon>Eukaryota</taxon>
        <taxon>Viridiplantae</taxon>
        <taxon>Streptophyta</taxon>
        <taxon>Embryophyta</taxon>
        <taxon>Tracheophyta</taxon>
        <taxon>Spermatophyta</taxon>
        <taxon>Magnoliopsida</taxon>
        <taxon>eudicotyledons</taxon>
        <taxon>Gunneridae</taxon>
        <taxon>Pentapetalae</taxon>
        <taxon>rosids</taxon>
        <taxon>fabids</taxon>
        <taxon>Fabales</taxon>
        <taxon>Fabaceae</taxon>
        <taxon>Papilionoideae</taxon>
        <taxon>50 kb inversion clade</taxon>
        <taxon>NPAAA clade</taxon>
        <taxon>indigoferoid/millettioid clade</taxon>
        <taxon>Phaseoleae</taxon>
        <taxon>Canavalia</taxon>
    </lineage>
</organism>
<accession>A0AAN9R2Y1</accession>
<comment type="caution">
    <text evidence="1">The sequence shown here is derived from an EMBL/GenBank/DDBJ whole genome shotgun (WGS) entry which is preliminary data.</text>
</comment>
<name>A0AAN9R2Y1_CANGL</name>
<protein>
    <submittedName>
        <fullName evidence="1">Uncharacterized protein</fullName>
    </submittedName>
</protein>
<evidence type="ECO:0000313" key="1">
    <source>
        <dbReference type="EMBL" id="KAK7360335.1"/>
    </source>
</evidence>
<reference evidence="1 2" key="1">
    <citation type="submission" date="2024-01" db="EMBL/GenBank/DDBJ databases">
        <title>The genomes of 5 underutilized Papilionoideae crops provide insights into root nodulation and disease resistanc.</title>
        <authorList>
            <person name="Jiang F."/>
        </authorList>
    </citation>
    <scope>NUCLEOTIDE SEQUENCE [LARGE SCALE GENOMIC DNA]</scope>
    <source>
        <strain evidence="1">LVBAO_FW01</strain>
        <tissue evidence="1">Leaves</tissue>
    </source>
</reference>
<evidence type="ECO:0000313" key="2">
    <source>
        <dbReference type="Proteomes" id="UP001367508"/>
    </source>
</evidence>
<keyword evidence="2" id="KW-1185">Reference proteome</keyword>
<dbReference type="AlphaFoldDB" id="A0AAN9R2Y1"/>
<gene>
    <name evidence="1" type="ORF">VNO77_02321</name>
</gene>
<dbReference type="EMBL" id="JAYMYQ010000001">
    <property type="protein sequence ID" value="KAK7360335.1"/>
    <property type="molecule type" value="Genomic_DNA"/>
</dbReference>
<dbReference type="Proteomes" id="UP001367508">
    <property type="component" value="Unassembled WGS sequence"/>
</dbReference>